<name>A0A0V1J9Q7_TRIPS</name>
<dbReference type="PANTHER" id="PTHR21700">
    <property type="entry name" value="TRANSTHYRETIN-LIKE FAMILY PROTEIN-RELATED"/>
    <property type="match status" value="1"/>
</dbReference>
<feature type="non-terminal residue" evidence="3">
    <location>
        <position position="1"/>
    </location>
</feature>
<evidence type="ECO:0000313" key="3">
    <source>
        <dbReference type="EMBL" id="KRZ31707.1"/>
    </source>
</evidence>
<accession>A0A0V1J9Q7</accession>
<comment type="similarity">
    <text evidence="1">Belongs to the nematode transthyretin-like family.</text>
</comment>
<evidence type="ECO:0000256" key="2">
    <source>
        <dbReference type="SAM" id="Phobius"/>
    </source>
</evidence>
<protein>
    <submittedName>
        <fullName evidence="3">Transthyretin-like protein 3</fullName>
    </submittedName>
</protein>
<dbReference type="Proteomes" id="UP000054826">
    <property type="component" value="Unassembled WGS sequence"/>
</dbReference>
<feature type="transmembrane region" description="Helical" evidence="2">
    <location>
        <begin position="7"/>
        <end position="32"/>
    </location>
</feature>
<gene>
    <name evidence="3" type="primary">ttr-3</name>
    <name evidence="3" type="ORF">T4C_1620</name>
</gene>
<dbReference type="Gene3D" id="2.60.40.3330">
    <property type="match status" value="1"/>
</dbReference>
<dbReference type="Pfam" id="PF01060">
    <property type="entry name" value="TTR-52"/>
    <property type="match status" value="1"/>
</dbReference>
<keyword evidence="2" id="KW-0812">Transmembrane</keyword>
<dbReference type="InterPro" id="IPR001534">
    <property type="entry name" value="Transthyretin-like"/>
</dbReference>
<evidence type="ECO:0000256" key="1">
    <source>
        <dbReference type="ARBA" id="ARBA00010112"/>
    </source>
</evidence>
<proteinExistence type="inferred from homology"/>
<reference evidence="3 4" key="1">
    <citation type="submission" date="2015-01" db="EMBL/GenBank/DDBJ databases">
        <title>Evolution of Trichinella species and genotypes.</title>
        <authorList>
            <person name="Korhonen P.K."/>
            <person name="Edoardo P."/>
            <person name="Giuseppe L.R."/>
            <person name="Gasser R.B."/>
        </authorList>
    </citation>
    <scope>NUCLEOTIDE SEQUENCE [LARGE SCALE GENOMIC DNA]</scope>
    <source>
        <strain evidence="3">ISS176</strain>
    </source>
</reference>
<keyword evidence="2" id="KW-1133">Transmembrane helix</keyword>
<dbReference type="AlphaFoldDB" id="A0A0V1J9Q7"/>
<evidence type="ECO:0000313" key="4">
    <source>
        <dbReference type="Proteomes" id="UP000054826"/>
    </source>
</evidence>
<organism evidence="3 4">
    <name type="scientific">Trichinella pseudospiralis</name>
    <name type="common">Parasitic roundworm</name>
    <dbReference type="NCBI Taxonomy" id="6337"/>
    <lineage>
        <taxon>Eukaryota</taxon>
        <taxon>Metazoa</taxon>
        <taxon>Ecdysozoa</taxon>
        <taxon>Nematoda</taxon>
        <taxon>Enoplea</taxon>
        <taxon>Dorylaimia</taxon>
        <taxon>Trichinellida</taxon>
        <taxon>Trichinellidae</taxon>
        <taxon>Trichinella</taxon>
    </lineage>
</organism>
<keyword evidence="2" id="KW-0472">Membrane</keyword>
<dbReference type="EMBL" id="JYDV01000117">
    <property type="protein sequence ID" value="KRZ31707.1"/>
    <property type="molecule type" value="Genomic_DNA"/>
</dbReference>
<sequence length="188" mass="21533">LIRLVNCCWISIFSFLIYLYMFILLLLLLLLLLTAVCCSAHLHCLTLARMKLFLFLFTVFGILYTSCALLGRMQRVVAKGKLFCGAKPASGVKVKLIDIDTGFDDVMDEKRTNANGEFHVDGQTSEITDIDPVLKIYHDCHDGKPCQRRWKVEIPKRYIASPNKQPNVFELGTINLEAYWHDEERNCV</sequence>
<dbReference type="InterPro" id="IPR038479">
    <property type="entry name" value="Transthyretin-like_sf"/>
</dbReference>
<dbReference type="GO" id="GO:0009986">
    <property type="term" value="C:cell surface"/>
    <property type="evidence" value="ECO:0007669"/>
    <property type="project" value="InterPro"/>
</dbReference>
<feature type="transmembrane region" description="Helical" evidence="2">
    <location>
        <begin position="52"/>
        <end position="71"/>
    </location>
</feature>
<comment type="caution">
    <text evidence="3">The sequence shown here is derived from an EMBL/GenBank/DDBJ whole genome shotgun (WGS) entry which is preliminary data.</text>
</comment>